<gene>
    <name evidence="2" type="ORF">QWJ38_19485</name>
</gene>
<protein>
    <submittedName>
        <fullName evidence="2">EF-hand domain-containing protein</fullName>
    </submittedName>
</protein>
<name>A0ABT8DWE0_9BURK</name>
<feature type="signal peptide" evidence="1">
    <location>
        <begin position="1"/>
        <end position="20"/>
    </location>
</feature>
<evidence type="ECO:0000313" key="3">
    <source>
        <dbReference type="Proteomes" id="UP001228044"/>
    </source>
</evidence>
<evidence type="ECO:0000313" key="2">
    <source>
        <dbReference type="EMBL" id="MDN3922478.1"/>
    </source>
</evidence>
<dbReference type="RefSeq" id="WP_290360780.1">
    <property type="nucleotide sequence ID" value="NZ_JAUHHC010000005.1"/>
</dbReference>
<sequence length="117" mass="12409">MKKSLIGCAAALLATGGALAQSRVEPLADPWLPPGARAAPLAAPSSGAALRAQVMGKLAQQFRQADAAGRGALSLDEARRAGWGFAVQNFQALDSDGRGEIRLQDLQRFVDERQRQR</sequence>
<organism evidence="2 3">
    <name type="scientific">Roseateles violae</name>
    <dbReference type="NCBI Taxonomy" id="3058042"/>
    <lineage>
        <taxon>Bacteria</taxon>
        <taxon>Pseudomonadati</taxon>
        <taxon>Pseudomonadota</taxon>
        <taxon>Betaproteobacteria</taxon>
        <taxon>Burkholderiales</taxon>
        <taxon>Sphaerotilaceae</taxon>
        <taxon>Roseateles</taxon>
    </lineage>
</organism>
<reference evidence="2 3" key="1">
    <citation type="submission" date="2023-06" db="EMBL/GenBank/DDBJ databases">
        <title>Pelomonas sp. PFR6 16S ribosomal RNA gene Genome sequencing and assembly.</title>
        <authorList>
            <person name="Woo H."/>
        </authorList>
    </citation>
    <scope>NUCLEOTIDE SEQUENCE [LARGE SCALE GENOMIC DNA]</scope>
    <source>
        <strain evidence="2 3">PFR6</strain>
    </source>
</reference>
<dbReference type="InterPro" id="IPR011992">
    <property type="entry name" value="EF-hand-dom_pair"/>
</dbReference>
<evidence type="ECO:0000256" key="1">
    <source>
        <dbReference type="SAM" id="SignalP"/>
    </source>
</evidence>
<comment type="caution">
    <text evidence="2">The sequence shown here is derived from an EMBL/GenBank/DDBJ whole genome shotgun (WGS) entry which is preliminary data.</text>
</comment>
<keyword evidence="1" id="KW-0732">Signal</keyword>
<proteinExistence type="predicted"/>
<keyword evidence="3" id="KW-1185">Reference proteome</keyword>
<dbReference type="EMBL" id="JAUHHC010000005">
    <property type="protein sequence ID" value="MDN3922478.1"/>
    <property type="molecule type" value="Genomic_DNA"/>
</dbReference>
<dbReference type="Gene3D" id="1.10.238.10">
    <property type="entry name" value="EF-hand"/>
    <property type="match status" value="1"/>
</dbReference>
<accession>A0ABT8DWE0</accession>
<dbReference type="Proteomes" id="UP001228044">
    <property type="component" value="Unassembled WGS sequence"/>
</dbReference>
<feature type="chain" id="PRO_5045605332" evidence="1">
    <location>
        <begin position="21"/>
        <end position="117"/>
    </location>
</feature>
<dbReference type="SUPFAM" id="SSF47473">
    <property type="entry name" value="EF-hand"/>
    <property type="match status" value="1"/>
</dbReference>